<accession>A0A0G4HPX7</accession>
<dbReference type="EMBL" id="CDMZ01003426">
    <property type="protein sequence ID" value="CEM46332.1"/>
    <property type="molecule type" value="Genomic_DNA"/>
</dbReference>
<evidence type="ECO:0000313" key="2">
    <source>
        <dbReference type="EMBL" id="CEM46332.1"/>
    </source>
</evidence>
<name>A0A0G4HPX7_9ALVE</name>
<proteinExistence type="predicted"/>
<sequence length="405" mass="44026">MFPEHPMARLMAADGETAACVSRAFRPLYRLPCFAPSETSKGDSVSQSETTPFDPQVVESVSLHDHAQPAKSPVASCLSTGMPGLFGALPQTVSSSGNDTGGCTAMSEGMGRWRVPSRRRAELKAMGGGSLQSREDPPGIFGGGVFEFQTRPESVRLSEGGGWVDASLIPGIQECLSNLTLRPDIPLREAQKLAVRWSQVCRLTLVQGRRGTGKTHTAVGVVLNWVSRPRTPGAKVLGVAEREETADLLFQRLRERGVRAVRVGTGNRGSQQGQPEMESLKHDPQYAKLLQLKKEGARKESEASKLEMQMLKSAVEHSPVVVTTCTSACHEALQAFAFTRVVVDEAASMNEPAVTAPLSRGQSSWFSSETSLVEDLTGRETEADPQREDWRLLELWTSRIPSWNA</sequence>
<dbReference type="GO" id="GO:0004386">
    <property type="term" value="F:helicase activity"/>
    <property type="evidence" value="ECO:0007669"/>
    <property type="project" value="InterPro"/>
</dbReference>
<protein>
    <recommendedName>
        <fullName evidence="1">DNA2/NAM7 helicase helicase domain-containing protein</fullName>
    </recommendedName>
</protein>
<dbReference type="Gene3D" id="3.40.50.300">
    <property type="entry name" value="P-loop containing nucleotide triphosphate hydrolases"/>
    <property type="match status" value="1"/>
</dbReference>
<dbReference type="VEuPathDB" id="CryptoDB:Cvel_7855"/>
<dbReference type="PANTHER" id="PTHR10887:SF322">
    <property type="entry name" value="HELICASE MOV-10"/>
    <property type="match status" value="1"/>
</dbReference>
<dbReference type="GO" id="GO:0043186">
    <property type="term" value="C:P granule"/>
    <property type="evidence" value="ECO:0007669"/>
    <property type="project" value="TreeGrafter"/>
</dbReference>
<dbReference type="GO" id="GO:0035194">
    <property type="term" value="P:regulatory ncRNA-mediated post-transcriptional gene silencing"/>
    <property type="evidence" value="ECO:0007669"/>
    <property type="project" value="TreeGrafter"/>
</dbReference>
<dbReference type="InterPro" id="IPR045055">
    <property type="entry name" value="DNA2/NAM7-like"/>
</dbReference>
<feature type="domain" description="DNA2/NAM7 helicase helicase" evidence="1">
    <location>
        <begin position="285"/>
        <end position="361"/>
    </location>
</feature>
<dbReference type="InterPro" id="IPR041677">
    <property type="entry name" value="DNA2/NAM7_AAA_11"/>
</dbReference>
<dbReference type="AlphaFoldDB" id="A0A0G4HPX7"/>
<dbReference type="PANTHER" id="PTHR10887">
    <property type="entry name" value="DNA2/NAM7 HELICASE FAMILY"/>
    <property type="match status" value="1"/>
</dbReference>
<dbReference type="GO" id="GO:0005829">
    <property type="term" value="C:cytosol"/>
    <property type="evidence" value="ECO:0007669"/>
    <property type="project" value="TreeGrafter"/>
</dbReference>
<dbReference type="SUPFAM" id="SSF52540">
    <property type="entry name" value="P-loop containing nucleoside triphosphate hydrolases"/>
    <property type="match status" value="1"/>
</dbReference>
<dbReference type="Pfam" id="PF13086">
    <property type="entry name" value="AAA_11"/>
    <property type="match status" value="1"/>
</dbReference>
<evidence type="ECO:0000259" key="1">
    <source>
        <dbReference type="Pfam" id="PF13086"/>
    </source>
</evidence>
<gene>
    <name evidence="2" type="ORF">Cvel_7855</name>
</gene>
<organism evidence="2">
    <name type="scientific">Chromera velia CCMP2878</name>
    <dbReference type="NCBI Taxonomy" id="1169474"/>
    <lineage>
        <taxon>Eukaryota</taxon>
        <taxon>Sar</taxon>
        <taxon>Alveolata</taxon>
        <taxon>Colpodellida</taxon>
        <taxon>Chromeraceae</taxon>
        <taxon>Chromera</taxon>
    </lineage>
</organism>
<reference evidence="2" key="1">
    <citation type="submission" date="2014-11" db="EMBL/GenBank/DDBJ databases">
        <authorList>
            <person name="Otto D Thomas"/>
            <person name="Naeem Raeece"/>
        </authorList>
    </citation>
    <scope>NUCLEOTIDE SEQUENCE</scope>
</reference>
<dbReference type="InterPro" id="IPR027417">
    <property type="entry name" value="P-loop_NTPase"/>
</dbReference>